<keyword evidence="11 16" id="KW-0503">Monooxygenase</keyword>
<dbReference type="GeneID" id="81624589"/>
<dbReference type="InterPro" id="IPR002401">
    <property type="entry name" value="Cyt_P450_E_grp-I"/>
</dbReference>
<dbReference type="AlphaFoldDB" id="A0A9W9X6T5"/>
<dbReference type="PRINTS" id="PR00463">
    <property type="entry name" value="EP450I"/>
</dbReference>
<evidence type="ECO:0000256" key="7">
    <source>
        <dbReference type="ARBA" id="ARBA00022723"/>
    </source>
</evidence>
<comment type="pathway">
    <text evidence="3">Secondary metabolite biosynthesis.</text>
</comment>
<comment type="similarity">
    <text evidence="4 16">Belongs to the cytochrome P450 family.</text>
</comment>
<evidence type="ECO:0000256" key="8">
    <source>
        <dbReference type="ARBA" id="ARBA00022989"/>
    </source>
</evidence>
<dbReference type="Gene3D" id="1.10.630.10">
    <property type="entry name" value="Cytochrome P450"/>
    <property type="match status" value="1"/>
</dbReference>
<comment type="caution">
    <text evidence="17">The sequence shown here is derived from an EMBL/GenBank/DDBJ whole genome shotgun (WGS) entry which is preliminary data.</text>
</comment>
<evidence type="ECO:0000256" key="14">
    <source>
        <dbReference type="ARBA" id="ARBA00081244"/>
    </source>
</evidence>
<keyword evidence="10 15" id="KW-0408">Iron</keyword>
<dbReference type="GO" id="GO:0004497">
    <property type="term" value="F:monooxygenase activity"/>
    <property type="evidence" value="ECO:0007669"/>
    <property type="project" value="UniProtKB-KW"/>
</dbReference>
<evidence type="ECO:0000313" key="17">
    <source>
        <dbReference type="EMBL" id="KAJ5484750.1"/>
    </source>
</evidence>
<evidence type="ECO:0000256" key="9">
    <source>
        <dbReference type="ARBA" id="ARBA00023002"/>
    </source>
</evidence>
<evidence type="ECO:0000256" key="1">
    <source>
        <dbReference type="ARBA" id="ARBA00001971"/>
    </source>
</evidence>
<keyword evidence="5 15" id="KW-0349">Heme</keyword>
<keyword evidence="18" id="KW-1185">Reference proteome</keyword>
<dbReference type="InterPro" id="IPR001128">
    <property type="entry name" value="Cyt_P450"/>
</dbReference>
<keyword evidence="7 15" id="KW-0479">Metal-binding</keyword>
<dbReference type="GO" id="GO:0016705">
    <property type="term" value="F:oxidoreductase activity, acting on paired donors, with incorporation or reduction of molecular oxygen"/>
    <property type="evidence" value="ECO:0007669"/>
    <property type="project" value="InterPro"/>
</dbReference>
<name>A0A9W9X6T5_9EURO</name>
<evidence type="ECO:0000256" key="4">
    <source>
        <dbReference type="ARBA" id="ARBA00010617"/>
    </source>
</evidence>
<dbReference type="PROSITE" id="PS00086">
    <property type="entry name" value="CYTOCHROME_P450"/>
    <property type="match status" value="1"/>
</dbReference>
<dbReference type="InterPro" id="IPR017972">
    <property type="entry name" value="Cyt_P450_CS"/>
</dbReference>
<dbReference type="PANTHER" id="PTHR24305:SF237">
    <property type="entry name" value="CYTOCHROME P450 MONOOXYGENASE ATNE-RELATED"/>
    <property type="match status" value="1"/>
</dbReference>
<dbReference type="Pfam" id="PF00067">
    <property type="entry name" value="p450"/>
    <property type="match status" value="1"/>
</dbReference>
<dbReference type="CDD" id="cd11061">
    <property type="entry name" value="CYP67-like"/>
    <property type="match status" value="1"/>
</dbReference>
<evidence type="ECO:0000256" key="15">
    <source>
        <dbReference type="PIRSR" id="PIRSR602401-1"/>
    </source>
</evidence>
<dbReference type="InterPro" id="IPR050121">
    <property type="entry name" value="Cytochrome_P450_monoxygenase"/>
</dbReference>
<dbReference type="InterPro" id="IPR036396">
    <property type="entry name" value="Cyt_P450_sf"/>
</dbReference>
<proteinExistence type="inferred from homology"/>
<comment type="cofactor">
    <cofactor evidence="1 15">
        <name>heme</name>
        <dbReference type="ChEBI" id="CHEBI:30413"/>
    </cofactor>
</comment>
<dbReference type="EMBL" id="JAPWDQ010000005">
    <property type="protein sequence ID" value="KAJ5484750.1"/>
    <property type="molecule type" value="Genomic_DNA"/>
</dbReference>
<evidence type="ECO:0000256" key="2">
    <source>
        <dbReference type="ARBA" id="ARBA00004370"/>
    </source>
</evidence>
<evidence type="ECO:0000256" key="5">
    <source>
        <dbReference type="ARBA" id="ARBA00022617"/>
    </source>
</evidence>
<dbReference type="PANTHER" id="PTHR24305">
    <property type="entry name" value="CYTOCHROME P450"/>
    <property type="match status" value="1"/>
</dbReference>
<evidence type="ECO:0000256" key="6">
    <source>
        <dbReference type="ARBA" id="ARBA00022692"/>
    </source>
</evidence>
<evidence type="ECO:0000256" key="12">
    <source>
        <dbReference type="ARBA" id="ARBA00023136"/>
    </source>
</evidence>
<dbReference type="SUPFAM" id="SSF48264">
    <property type="entry name" value="Cytochrome P450"/>
    <property type="match status" value="1"/>
</dbReference>
<dbReference type="GO" id="GO:0016020">
    <property type="term" value="C:membrane"/>
    <property type="evidence" value="ECO:0007669"/>
    <property type="project" value="UniProtKB-SubCell"/>
</dbReference>
<evidence type="ECO:0000256" key="10">
    <source>
        <dbReference type="ARBA" id="ARBA00023004"/>
    </source>
</evidence>
<reference evidence="17" key="1">
    <citation type="submission" date="2022-12" db="EMBL/GenBank/DDBJ databases">
        <authorList>
            <person name="Petersen C."/>
        </authorList>
    </citation>
    <scope>NUCLEOTIDE SEQUENCE</scope>
    <source>
        <strain evidence="17">IBT 30728</strain>
    </source>
</reference>
<dbReference type="FunFam" id="1.10.630.10:FF:000063">
    <property type="entry name" value="Cytochrome P450 monooxygenase"/>
    <property type="match status" value="1"/>
</dbReference>
<reference evidence="17" key="2">
    <citation type="journal article" date="2023" name="IMA Fungus">
        <title>Comparative genomic study of the Penicillium genus elucidates a diverse pangenome and 15 lateral gene transfer events.</title>
        <authorList>
            <person name="Petersen C."/>
            <person name="Sorensen T."/>
            <person name="Nielsen M.R."/>
            <person name="Sondergaard T.E."/>
            <person name="Sorensen J.L."/>
            <person name="Fitzpatrick D.A."/>
            <person name="Frisvad J.C."/>
            <person name="Nielsen K.L."/>
        </authorList>
    </citation>
    <scope>NUCLEOTIDE SEQUENCE</scope>
    <source>
        <strain evidence="17">IBT 30728</strain>
    </source>
</reference>
<feature type="binding site" description="axial binding residue" evidence="15">
    <location>
        <position position="467"/>
    </location>
    <ligand>
        <name>heme</name>
        <dbReference type="ChEBI" id="CHEBI:30413"/>
    </ligand>
    <ligandPart>
        <name>Fe</name>
        <dbReference type="ChEBI" id="CHEBI:18248"/>
    </ligandPart>
</feature>
<sequence length="529" mass="59316">MLVEPMLSQVTLQRLAVDLFGVAGVLTIAYILYNRFVHPLRHIPGPFWASITPWVQLYHGLKGDRHLWLHHLHQQYGTHVRVAPNFVSVNTDRGLHDIYGHGKRLQKADFYNAFPAIKGVYNTHNAIDKTMHGRKRRVLSQAFSETALKGMEDVMLLHVRQLCAELAGEGGNQNGDSKGVVRNMGNWFSYLSYDVMGELCFGKSFDMLVADGRRHMIGLVDRAANRHYVCGLWMPLDRWHLDQIFIRKLTQDRWNFIMNSRVEANKRAKERAMAGREAKKDFFYYLLNAKDPETGKGLSTPELWGEANVLMIAGSDTTSTTLAATLFYLVRTPEALAHLTKEVRDAFSSVEEITSGSKLNELVFLKACIDEALRLAPAVPGAPPREVMHGGAVVDGVFLPAGTDCGTPTYSIHRQPQYYREPETYIPQRWIEGATCKAGGASWTSTKEDIEVARRAFCPFSIGPRGCIGKSMAFMEMRLTLARLIFLFDMTLADREGEDANGHLALVDHFTSAKNGPNVEFQKVLPGSS</sequence>
<keyword evidence="6" id="KW-0812">Transmembrane</keyword>
<organism evidence="17 18">
    <name type="scientific">Penicillium diatomitis</name>
    <dbReference type="NCBI Taxonomy" id="2819901"/>
    <lineage>
        <taxon>Eukaryota</taxon>
        <taxon>Fungi</taxon>
        <taxon>Dikarya</taxon>
        <taxon>Ascomycota</taxon>
        <taxon>Pezizomycotina</taxon>
        <taxon>Eurotiomycetes</taxon>
        <taxon>Eurotiomycetidae</taxon>
        <taxon>Eurotiales</taxon>
        <taxon>Aspergillaceae</taxon>
        <taxon>Penicillium</taxon>
    </lineage>
</organism>
<dbReference type="PRINTS" id="PR00385">
    <property type="entry name" value="P450"/>
</dbReference>
<accession>A0A9W9X6T5</accession>
<evidence type="ECO:0000256" key="13">
    <source>
        <dbReference type="ARBA" id="ARBA00068045"/>
    </source>
</evidence>
<dbReference type="GO" id="GO:0005506">
    <property type="term" value="F:iron ion binding"/>
    <property type="evidence" value="ECO:0007669"/>
    <property type="project" value="InterPro"/>
</dbReference>
<protein>
    <recommendedName>
        <fullName evidence="13">Cytochrome P450 monooxygenase poxM</fullName>
    </recommendedName>
    <alternativeName>
        <fullName evidence="14">Oxaleimides biosynthesis cluster protein M</fullName>
    </alternativeName>
</protein>
<comment type="subcellular location">
    <subcellularLocation>
        <location evidence="2">Membrane</location>
    </subcellularLocation>
</comment>
<dbReference type="GO" id="GO:0020037">
    <property type="term" value="F:heme binding"/>
    <property type="evidence" value="ECO:0007669"/>
    <property type="project" value="InterPro"/>
</dbReference>
<keyword evidence="8" id="KW-1133">Transmembrane helix</keyword>
<gene>
    <name evidence="17" type="ORF">N7539_004738</name>
</gene>
<keyword evidence="9 16" id="KW-0560">Oxidoreductase</keyword>
<dbReference type="Proteomes" id="UP001148312">
    <property type="component" value="Unassembled WGS sequence"/>
</dbReference>
<evidence type="ECO:0000313" key="18">
    <source>
        <dbReference type="Proteomes" id="UP001148312"/>
    </source>
</evidence>
<dbReference type="RefSeq" id="XP_056789534.1">
    <property type="nucleotide sequence ID" value="XM_056934340.1"/>
</dbReference>
<dbReference type="GO" id="GO:1902181">
    <property type="term" value="P:verruculogen biosynthetic process"/>
    <property type="evidence" value="ECO:0007669"/>
    <property type="project" value="UniProtKB-ARBA"/>
</dbReference>
<evidence type="ECO:0000256" key="3">
    <source>
        <dbReference type="ARBA" id="ARBA00005179"/>
    </source>
</evidence>
<keyword evidence="12" id="KW-0472">Membrane</keyword>
<dbReference type="GO" id="GO:0043386">
    <property type="term" value="P:mycotoxin biosynthetic process"/>
    <property type="evidence" value="ECO:0007669"/>
    <property type="project" value="UniProtKB-ARBA"/>
</dbReference>
<evidence type="ECO:0000256" key="16">
    <source>
        <dbReference type="RuleBase" id="RU000461"/>
    </source>
</evidence>
<evidence type="ECO:0000256" key="11">
    <source>
        <dbReference type="ARBA" id="ARBA00023033"/>
    </source>
</evidence>